<dbReference type="EMBL" id="GL376613">
    <property type="status" value="NOT_ANNOTATED_CDS"/>
    <property type="molecule type" value="Genomic_DNA"/>
</dbReference>
<dbReference type="eggNOG" id="ENOG502QVEV">
    <property type="taxonomic scope" value="Eukaryota"/>
</dbReference>
<dbReference type="AlphaFoldDB" id="K3WU96"/>
<reference evidence="2" key="2">
    <citation type="submission" date="2010-04" db="EMBL/GenBank/DDBJ databases">
        <authorList>
            <person name="Buell R."/>
            <person name="Hamilton J."/>
            <person name="Hostetler J."/>
        </authorList>
    </citation>
    <scope>NUCLEOTIDE SEQUENCE [LARGE SCALE GENOMIC DNA]</scope>
    <source>
        <strain evidence="2">DAOM:BR144</strain>
    </source>
</reference>
<evidence type="ECO:0000313" key="2">
    <source>
        <dbReference type="Proteomes" id="UP000019132"/>
    </source>
</evidence>
<proteinExistence type="predicted"/>
<reference evidence="1" key="3">
    <citation type="submission" date="2015-02" db="UniProtKB">
        <authorList>
            <consortium name="EnsemblProtists"/>
        </authorList>
    </citation>
    <scope>IDENTIFICATION</scope>
    <source>
        <strain evidence="1">DAOM BR144</strain>
    </source>
</reference>
<organism evidence="1 2">
    <name type="scientific">Globisporangium ultimum (strain ATCC 200006 / CBS 805.95 / DAOM BR144)</name>
    <name type="common">Pythium ultimum</name>
    <dbReference type="NCBI Taxonomy" id="431595"/>
    <lineage>
        <taxon>Eukaryota</taxon>
        <taxon>Sar</taxon>
        <taxon>Stramenopiles</taxon>
        <taxon>Oomycota</taxon>
        <taxon>Peronosporomycetes</taxon>
        <taxon>Pythiales</taxon>
        <taxon>Pythiaceae</taxon>
        <taxon>Globisporangium</taxon>
    </lineage>
</organism>
<dbReference type="VEuPathDB" id="FungiDB:PYU1_G008527"/>
<accession>K3WU96</accession>
<keyword evidence="2" id="KW-1185">Reference proteome</keyword>
<dbReference type="Proteomes" id="UP000019132">
    <property type="component" value="Unassembled WGS sequence"/>
</dbReference>
<dbReference type="HOGENOM" id="CLU_336671_0_0_1"/>
<evidence type="ECO:0000313" key="1">
    <source>
        <dbReference type="EnsemblProtists" id="PYU1_T008543"/>
    </source>
</evidence>
<dbReference type="EnsemblProtists" id="PYU1_T008543">
    <property type="protein sequence ID" value="PYU1_T008543"/>
    <property type="gene ID" value="PYU1_G008527"/>
</dbReference>
<protein>
    <submittedName>
        <fullName evidence="1">Uncharacterized protein</fullName>
    </submittedName>
</protein>
<dbReference type="STRING" id="431595.K3WU96"/>
<dbReference type="InParanoid" id="K3WU96"/>
<name>K3WU96_GLOUD</name>
<sequence>MNHVVPLAVRRAIKKISKPEFTAALRLSDEFVVVSFHTLKFYQPATIQSSKAVSRRLERSVCCISCARRFHVRAEFWSLSGRFEVSNGVCCCSLNGGDEWGTQSTMSECWLVRAYNPASNVVYRMRMENSLIQQLLLSLHSSKFGKLAPSAAADCTTTARNPELCPKNPVAKKWQMHGSAAVASIQANFYRVTGEKAYQELLNWRLLSSEATQKLKEELLVSVEKAKRALDFTSRQFHEAQAWDPLENANDWKLLVQKRQLQKDIELKERELDKCRMELFQATYNEQFLRARAGQVQEQYEHGLLPLIQYKNQKMEEASVLENMTKTIVEQSMRQICDHFLTLRDGYFVPTRRQLVLQGKTWKTRSNVRVAVPGLQRLRNVLRRRVLMLRNFGKIQQRQERMIIEISVSRSPFIEGCNDVWVSAYNPKTSFVQEVFLEWELVELLVELKSKKSVFSSQTGHKRSSLRAIADQLLSMAMLDRFTGEFTLRKLQFYHHMRLLQSQFLSSKWFLDVKKGRKCGDGDEILRQAACVDGRLVVAVVYENWGDLTFTIYHSASGKTYRLTVLLREIFDLLSSKPLTLRLWICSMKSNNYTPSLLMYLLKHVRFRLVSSDFTSQQETIIFESTLPSKSRAKRFQKAMQIDRRKVLLSIKEDAAGDLAVDVFDWQQSHTYKLLLEREHIRRILRHAGATTSSSSRTHLLLQKNRQELYEWISRRLTFQSLLDHPQLLAAAHSPLVVGAHIRQSFRIFNQWIASSVRNPLQSVQTDEMNRWVADVDAAAFAQLQFDQLALVTEQTVPFDYDKESIGTLDWFASSLRERRPQVGESPYMKMDVFLRNHDLREAEFKG</sequence>
<reference evidence="2" key="1">
    <citation type="journal article" date="2010" name="Genome Biol.">
        <title>Genome sequence of the necrotrophic plant pathogen Pythium ultimum reveals original pathogenicity mechanisms and effector repertoire.</title>
        <authorList>
            <person name="Levesque C.A."/>
            <person name="Brouwer H."/>
            <person name="Cano L."/>
            <person name="Hamilton J.P."/>
            <person name="Holt C."/>
            <person name="Huitema E."/>
            <person name="Raffaele S."/>
            <person name="Robideau G.P."/>
            <person name="Thines M."/>
            <person name="Win J."/>
            <person name="Zerillo M.M."/>
            <person name="Beakes G.W."/>
            <person name="Boore J.L."/>
            <person name="Busam D."/>
            <person name="Dumas B."/>
            <person name="Ferriera S."/>
            <person name="Fuerstenberg S.I."/>
            <person name="Gachon C.M."/>
            <person name="Gaulin E."/>
            <person name="Govers F."/>
            <person name="Grenville-Briggs L."/>
            <person name="Horner N."/>
            <person name="Hostetler J."/>
            <person name="Jiang R.H."/>
            <person name="Johnson J."/>
            <person name="Krajaejun T."/>
            <person name="Lin H."/>
            <person name="Meijer H.J."/>
            <person name="Moore B."/>
            <person name="Morris P."/>
            <person name="Phuntmart V."/>
            <person name="Puiu D."/>
            <person name="Shetty J."/>
            <person name="Stajich J.E."/>
            <person name="Tripathy S."/>
            <person name="Wawra S."/>
            <person name="van West P."/>
            <person name="Whitty B.R."/>
            <person name="Coutinho P.M."/>
            <person name="Henrissat B."/>
            <person name="Martin F."/>
            <person name="Thomas P.D."/>
            <person name="Tyler B.M."/>
            <person name="De Vries R.P."/>
            <person name="Kamoun S."/>
            <person name="Yandell M."/>
            <person name="Tisserat N."/>
            <person name="Buell C.R."/>
        </authorList>
    </citation>
    <scope>NUCLEOTIDE SEQUENCE</scope>
    <source>
        <strain evidence="2">DAOM:BR144</strain>
    </source>
</reference>